<protein>
    <recommendedName>
        <fullName evidence="3">TIGR00266 family protein</fullName>
    </recommendedName>
</protein>
<evidence type="ECO:0008006" key="3">
    <source>
        <dbReference type="Google" id="ProtNLM"/>
    </source>
</evidence>
<dbReference type="Pfam" id="PF01987">
    <property type="entry name" value="AIM24"/>
    <property type="match status" value="1"/>
</dbReference>
<accession>A0A075UKH3</accession>
<dbReference type="PANTHER" id="PTHR43657:SF1">
    <property type="entry name" value="ALTERED INHERITANCE OF MITOCHONDRIA PROTEIN 24, MITOCHONDRIAL"/>
    <property type="match status" value="1"/>
</dbReference>
<dbReference type="STRING" id="208439.AJAP_02290"/>
<keyword evidence="2" id="KW-1185">Reference proteome</keyword>
<dbReference type="InterPro" id="IPR036983">
    <property type="entry name" value="AIM24_sf"/>
</dbReference>
<dbReference type="Gene3D" id="3.60.160.10">
    <property type="entry name" value="Mitochondrial biogenesis AIM24"/>
    <property type="match status" value="1"/>
</dbReference>
<proteinExistence type="predicted"/>
<reference evidence="1 2" key="1">
    <citation type="journal article" date="2014" name="J. Biotechnol.">
        <title>Complete genome sequence of the actinobacterium Amycolatopsis japonica MG417-CF17(T) (=DSM 44213T) producing (S,S)-N,N'-ethylenediaminedisuccinic acid.</title>
        <authorList>
            <person name="Stegmann E."/>
            <person name="Albersmeier A."/>
            <person name="Spohn M."/>
            <person name="Gert H."/>
            <person name="Weber T."/>
            <person name="Wohlleben W."/>
            <person name="Kalinowski J."/>
            <person name="Ruckert C."/>
        </authorList>
    </citation>
    <scope>NUCLEOTIDE SEQUENCE [LARGE SCALE GENOMIC DNA]</scope>
    <source>
        <strain evidence="2">MG417-CF17 (DSM 44213)</strain>
    </source>
</reference>
<dbReference type="NCBIfam" id="TIGR00266">
    <property type="entry name" value="TIGR00266 family protein"/>
    <property type="match status" value="1"/>
</dbReference>
<dbReference type="PANTHER" id="PTHR43657">
    <property type="entry name" value="TRYPTOPHAN RNA-BINDING ATTENUATOR PROTEIN-LIKE PROTEIN"/>
    <property type="match status" value="1"/>
</dbReference>
<dbReference type="Proteomes" id="UP000028492">
    <property type="component" value="Chromosome"/>
</dbReference>
<dbReference type="HOGENOM" id="CLU_040551_4_1_11"/>
<evidence type="ECO:0000313" key="1">
    <source>
        <dbReference type="EMBL" id="AIG73388.1"/>
    </source>
</evidence>
<dbReference type="AlphaFoldDB" id="A0A075UKH3"/>
<dbReference type="eggNOG" id="COG2013">
    <property type="taxonomic scope" value="Bacteria"/>
</dbReference>
<dbReference type="EMBL" id="CP008953">
    <property type="protein sequence ID" value="AIG73388.1"/>
    <property type="molecule type" value="Genomic_DNA"/>
</dbReference>
<name>A0A075UKH3_9PSEU</name>
<dbReference type="InterPro" id="IPR016031">
    <property type="entry name" value="Trp_RNA-bd_attenuator-like_dom"/>
</dbReference>
<sequence length="225" mass="23635">MQVQIRHQPSFAVARLVLAPGEPAQVESGAMMATSYGVQVQSQAQGGIMKGLGRAFLSGESFFISTYTAPQNGGWVDVAANLPGDMQIINLDGRTGWCVTRGSWLASSHGVQTETKWGGLKNLVGGEGGFLTHATGQGPLVVACYGALETVTLQQGEVITIDTGHVVAFADTVQYQIRKVATGVIQSMKSGEGLVFDFAGPGQLLTQTRNPSALSAWVIAQVPSR</sequence>
<dbReference type="InterPro" id="IPR002838">
    <property type="entry name" value="AIM24"/>
</dbReference>
<organism evidence="1 2">
    <name type="scientific">Amycolatopsis japonica</name>
    <dbReference type="NCBI Taxonomy" id="208439"/>
    <lineage>
        <taxon>Bacteria</taxon>
        <taxon>Bacillati</taxon>
        <taxon>Actinomycetota</taxon>
        <taxon>Actinomycetes</taxon>
        <taxon>Pseudonocardiales</taxon>
        <taxon>Pseudonocardiaceae</taxon>
        <taxon>Amycolatopsis</taxon>
        <taxon>Amycolatopsis japonica group</taxon>
    </lineage>
</organism>
<evidence type="ECO:0000313" key="2">
    <source>
        <dbReference type="Proteomes" id="UP000028492"/>
    </source>
</evidence>
<gene>
    <name evidence="1" type="ORF">AJAP_02290</name>
</gene>
<dbReference type="KEGG" id="aja:AJAP_02290"/>
<dbReference type="RefSeq" id="WP_038507816.1">
    <property type="nucleotide sequence ID" value="NZ_CP008953.1"/>
</dbReference>
<dbReference type="SUPFAM" id="SSF51219">
    <property type="entry name" value="TRAP-like"/>
    <property type="match status" value="1"/>
</dbReference>